<proteinExistence type="predicted"/>
<dbReference type="SUPFAM" id="SSF53223">
    <property type="entry name" value="Aminoacid dehydrogenase-like, N-terminal domain"/>
    <property type="match status" value="1"/>
</dbReference>
<name>A0A5D3WKV3_9BACT</name>
<evidence type="ECO:0000256" key="1">
    <source>
        <dbReference type="ARBA" id="ARBA00023002"/>
    </source>
</evidence>
<comment type="caution">
    <text evidence="6">The sequence shown here is derived from an EMBL/GenBank/DDBJ whole genome shotgun (WGS) entry which is preliminary data.</text>
</comment>
<dbReference type="Pfam" id="PF21079">
    <property type="entry name" value="GDH_HM2"/>
    <property type="match status" value="1"/>
</dbReference>
<organism evidence="6 7">
    <name type="scientific">Geothermobacter ehrlichii</name>
    <dbReference type="NCBI Taxonomy" id="213224"/>
    <lineage>
        <taxon>Bacteria</taxon>
        <taxon>Pseudomonadati</taxon>
        <taxon>Thermodesulfobacteriota</taxon>
        <taxon>Desulfuromonadia</taxon>
        <taxon>Desulfuromonadales</taxon>
        <taxon>Geothermobacteraceae</taxon>
        <taxon>Geothermobacter</taxon>
    </lineage>
</organism>
<evidence type="ECO:0000259" key="4">
    <source>
        <dbReference type="Pfam" id="PF21075"/>
    </source>
</evidence>
<evidence type="ECO:0000259" key="2">
    <source>
        <dbReference type="Pfam" id="PF05088"/>
    </source>
</evidence>
<feature type="domain" description="NAD-glutamate dehydrogenase N-terminal ACT1" evidence="4">
    <location>
        <begin position="100"/>
        <end position="168"/>
    </location>
</feature>
<dbReference type="SUPFAM" id="SSF51735">
    <property type="entry name" value="NAD(P)-binding Rossmann-fold domains"/>
    <property type="match status" value="1"/>
</dbReference>
<evidence type="ECO:0000313" key="6">
    <source>
        <dbReference type="EMBL" id="TYO99634.1"/>
    </source>
</evidence>
<keyword evidence="1" id="KW-0560">Oxidoreductase</keyword>
<dbReference type="InterPro" id="IPR049058">
    <property type="entry name" value="NAD_Glu_DH_HM2"/>
</dbReference>
<dbReference type="Pfam" id="PF21074">
    <property type="entry name" value="GDH_C"/>
    <property type="match status" value="1"/>
</dbReference>
<dbReference type="InterPro" id="IPR049056">
    <property type="entry name" value="NAD_Glu_DH_HM3"/>
</dbReference>
<dbReference type="EMBL" id="VNIB01000002">
    <property type="protein sequence ID" value="TYO99634.1"/>
    <property type="molecule type" value="Genomic_DNA"/>
</dbReference>
<dbReference type="GO" id="GO:0006538">
    <property type="term" value="P:L-glutamate catabolic process"/>
    <property type="evidence" value="ECO:0007669"/>
    <property type="project" value="InterPro"/>
</dbReference>
<dbReference type="InterPro" id="IPR046346">
    <property type="entry name" value="Aminoacid_DH-like_N_sf"/>
</dbReference>
<accession>A0A5D3WKV3</accession>
<dbReference type="GO" id="GO:0004069">
    <property type="term" value="F:L-aspartate:2-oxoglutarate aminotransferase activity"/>
    <property type="evidence" value="ECO:0007669"/>
    <property type="project" value="InterPro"/>
</dbReference>
<dbReference type="PIRSF" id="PIRSF036761">
    <property type="entry name" value="GDH_Mll4104"/>
    <property type="match status" value="1"/>
</dbReference>
<evidence type="ECO:0000259" key="5">
    <source>
        <dbReference type="Pfam" id="PF21077"/>
    </source>
</evidence>
<dbReference type="PANTHER" id="PTHR43403:SF1">
    <property type="entry name" value="NAD-SPECIFIC GLUTAMATE DEHYDROGENASE"/>
    <property type="match status" value="1"/>
</dbReference>
<keyword evidence="7" id="KW-1185">Reference proteome</keyword>
<dbReference type="Pfam" id="PF21073">
    <property type="entry name" value="GDH_HM1"/>
    <property type="match status" value="1"/>
</dbReference>
<feature type="domain" description="NAD-glutamate dehydrogenase ACT3" evidence="5">
    <location>
        <begin position="542"/>
        <end position="601"/>
    </location>
</feature>
<dbReference type="OrthoDB" id="9758052at2"/>
<dbReference type="RefSeq" id="WP_148894914.1">
    <property type="nucleotide sequence ID" value="NZ_VNIB01000002.1"/>
</dbReference>
<feature type="domain" description="NAD-specific glutamate dehydrogenase C-terminal" evidence="3">
    <location>
        <begin position="1248"/>
        <end position="1562"/>
    </location>
</feature>
<dbReference type="Gene3D" id="3.40.50.720">
    <property type="entry name" value="NAD(P)-binding Rossmann-like Domain"/>
    <property type="match status" value="1"/>
</dbReference>
<dbReference type="Pfam" id="PF21078">
    <property type="entry name" value="GDH_HM3"/>
    <property type="match status" value="1"/>
</dbReference>
<dbReference type="InterPro" id="IPR028971">
    <property type="entry name" value="NAD-GDH_cat"/>
</dbReference>
<dbReference type="Pfam" id="PF21075">
    <property type="entry name" value="GDH_ACT1"/>
    <property type="match status" value="1"/>
</dbReference>
<gene>
    <name evidence="6" type="ORF">EDC39_102157</name>
</gene>
<dbReference type="InterPro" id="IPR049059">
    <property type="entry name" value="NAD_Glu_DH_HM1"/>
</dbReference>
<dbReference type="InterPro" id="IPR049064">
    <property type="entry name" value="NAD_Glu_DH_ACT3"/>
</dbReference>
<dbReference type="InterPro" id="IPR024727">
    <property type="entry name" value="NAD_Glu_DH_N_ACT1"/>
</dbReference>
<dbReference type="InterPro" id="IPR036291">
    <property type="entry name" value="NAD(P)-bd_dom_sf"/>
</dbReference>
<dbReference type="Pfam" id="PF21077">
    <property type="entry name" value="GDH_ACT3"/>
    <property type="match status" value="1"/>
</dbReference>
<reference evidence="6 7" key="1">
    <citation type="submission" date="2019-07" db="EMBL/GenBank/DDBJ databases">
        <title>Genomic Encyclopedia of Type Strains, Phase IV (KMG-IV): sequencing the most valuable type-strain genomes for metagenomic binning, comparative biology and taxonomic classification.</title>
        <authorList>
            <person name="Goeker M."/>
        </authorList>
    </citation>
    <scope>NUCLEOTIDE SEQUENCE [LARGE SCALE GENOMIC DNA]</scope>
    <source>
        <strain evidence="6 7">SS015</strain>
    </source>
</reference>
<dbReference type="Pfam" id="PF05088">
    <property type="entry name" value="Bac_GDH_CD"/>
    <property type="match status" value="1"/>
</dbReference>
<evidence type="ECO:0000259" key="3">
    <source>
        <dbReference type="Pfam" id="PF21074"/>
    </source>
</evidence>
<evidence type="ECO:0000313" key="7">
    <source>
        <dbReference type="Proteomes" id="UP000324159"/>
    </source>
</evidence>
<dbReference type="GO" id="GO:0004352">
    <property type="term" value="F:glutamate dehydrogenase (NAD+) activity"/>
    <property type="evidence" value="ECO:0007669"/>
    <property type="project" value="InterPro"/>
</dbReference>
<dbReference type="InterPro" id="IPR007780">
    <property type="entry name" value="NAD_Glu_DH_bac"/>
</dbReference>
<dbReference type="PANTHER" id="PTHR43403">
    <property type="entry name" value="NAD-SPECIFIC GLUTAMATE DEHYDROGENASE"/>
    <property type="match status" value="1"/>
</dbReference>
<sequence length="1572" mass="179955">MKTIVDHHGNRLAKEKIEEKIATALLLLTQRNRENADQIRKMAEILRDHTPLSFFVSPTTDRLAHWVDCFYNFLRQRQDAVAVAFHPHRSERRGFLLTNCRDVPFLLHTVQLCLTRLGVRYQVVCHPIMSIQRQKGVLTALGRADRGELESFIVLELEDVSEARQTEVVDAVRRHLELVLLVDGDRDRLRQRLVEVAECAGSNGAFWNWLGAGAFLPLSYKQLELTGDSEDRSLRETPERSCGLPWKVVQFDVGEKRRLADLPDRFRTRLLRQTLEVVEESERSSPLYRDEKLVYIGFREHRDGMELEHAFLGLFAPEVEDDPALNVATLKERLEAALDRLCIPRGSHDHRKIVEIFNSFPKVELFFISDDELTRLVHSFTQLYRHESVRVVPAHSLAVRGLTLLVIMPRVFYGPMTSPRLDAFLRRFFRTEQIESRIIHLSKSYLSLHVGVQTGAFDIRFDEEKLERGLTRICRPWELTLRRILERNETAEKAESLWRRYRESFTPEYKHLFHPRFAVRDIRAMERLLENGRDTFEIWGPVSGREEIYRLQFYSRRQSFLNELMPFLENLGLNVIDEVDFRFVIDGAEVFLKSFAIRGGEGSLPLSPLRHKLVAALDALRAGEAENDYLNRLLVLTGLDWREIDVFRAYRNYYFQLGSRYTKRRVAFALISNPRVAQLLYRYFEARFRPDPQWEDPAEREEQVLSPLRLELVEALQGVRDPNEDEILRVLFNLIDSTIRTNFFVRRDAEDYFIAFKLSALGIIDMPAPRPLYETYVHNARMEGIHLRGGKVARGGIRWSDRPDDFRTEILDLMKTQMTKNALIVPVGSKGGFIVKTPFSTREEGMELSKRAYQTLMRGLLDLSDNRVDGQIRRPEGIVAYDGDDPYLVVAADKGTAHLPDTANAISAEYGFWLGDAFASGGSKGYDHKKLGITARGAWESVKRHFRELGVDVQSESVTVVGIGDMSGDVFGNGMLLSRKIKLLAAFNHMHIFLDPDPDPETSWQERKRLFDMPRSTWEDYDPKLISPGGGVFRRDAKDIPLSPQVREWLGVRHESIDPNGLIRLLLAADVDLIWNGGIGTYVKASFEKHVDAGDRANDPVRIDATELRARVVGEGGNLGMTQFARIEYALHGGRLNTDAIDNSGGVDCSDHEVNLKIFLHHLMTSGEVEDLEDRDRLLEEVTDEVCRLVLHNNYTQSLCLSLDLERCREDVGPFLDLCDRLVDVGLLDREGENLPSAKVVHARASRSFVRPELSKLLAYAKMQLYQNLLESDLVQTDLAFEDLASYFPQQVRKRFGRKLAGHPLAREIVATVMTNRIIDQAGCAFCDRLARATGSSLTAVAGAYLFADRLFDASSLRLHVYQQDNRMPAEQQHRLLRLIEDALARFCQRALVSGFDLPYRKKQVRELKKEFDSYLQQVADTPQAETDLFAGLPDEVAAAFARLLRVDHFLPAVVLARGVGRQVADVLPVYLELYRRLDLDSLLSMLDRMAVRDRWDRLARETLRAEFVTLGTELAARVFTEAGGDIDRYLSPRRTLLQVYRGQRKRLGESLPDNLHPLMVLAGSLGRLLQG</sequence>
<protein>
    <submittedName>
        <fullName evidence="6">Glutamate dehydrogenase (NAD)</fullName>
    </submittedName>
</protein>
<dbReference type="Proteomes" id="UP000324159">
    <property type="component" value="Unassembled WGS sequence"/>
</dbReference>
<dbReference type="InterPro" id="IPR048381">
    <property type="entry name" value="GDH_C"/>
</dbReference>
<feature type="domain" description="NAD-glutamate dehydrogenase catalytic" evidence="2">
    <location>
        <begin position="712"/>
        <end position="1203"/>
    </location>
</feature>